<protein>
    <submittedName>
        <fullName evidence="1">Uncharacterized protein</fullName>
    </submittedName>
</protein>
<accession>A0ACC0B651</accession>
<organism evidence="1 2">
    <name type="scientific">Catharanthus roseus</name>
    <name type="common">Madagascar periwinkle</name>
    <name type="synonym">Vinca rosea</name>
    <dbReference type="NCBI Taxonomy" id="4058"/>
    <lineage>
        <taxon>Eukaryota</taxon>
        <taxon>Viridiplantae</taxon>
        <taxon>Streptophyta</taxon>
        <taxon>Embryophyta</taxon>
        <taxon>Tracheophyta</taxon>
        <taxon>Spermatophyta</taxon>
        <taxon>Magnoliopsida</taxon>
        <taxon>eudicotyledons</taxon>
        <taxon>Gunneridae</taxon>
        <taxon>Pentapetalae</taxon>
        <taxon>asterids</taxon>
        <taxon>lamiids</taxon>
        <taxon>Gentianales</taxon>
        <taxon>Apocynaceae</taxon>
        <taxon>Rauvolfioideae</taxon>
        <taxon>Vinceae</taxon>
        <taxon>Catharanthinae</taxon>
        <taxon>Catharanthus</taxon>
    </lineage>
</organism>
<proteinExistence type="predicted"/>
<name>A0ACC0B651_CATRO</name>
<gene>
    <name evidence="1" type="ORF">M9H77_17985</name>
</gene>
<evidence type="ECO:0000313" key="2">
    <source>
        <dbReference type="Proteomes" id="UP001060085"/>
    </source>
</evidence>
<comment type="caution">
    <text evidence="1">The sequence shown here is derived from an EMBL/GenBank/DDBJ whole genome shotgun (WGS) entry which is preliminary data.</text>
</comment>
<evidence type="ECO:0000313" key="1">
    <source>
        <dbReference type="EMBL" id="KAI5668132.1"/>
    </source>
</evidence>
<sequence length="260" mass="30725">MKGRTRLAFGVLPNRPTGRKYAIKRTKLDLNHRESENEAVSNSLERKRWQHCHLGREEKSTNQIPGRKKERIAEHMCNRMFMVSKPKYLSRCSIHFVNEVVKRLNDEQREVVVRMGFGSMLELRTCSLPYDIFSWMTNQYNSKRGEDKMIYIIPLKTRLRNLSTADMEFQAFYMERFSPVGEKVSPYRNRRTPRIINWPQATINQRVWKLRELGLFSGVDVDMVDAVELEALRKVDLSPLCLPSQLNSNNRQNRLETFRV</sequence>
<reference evidence="2" key="1">
    <citation type="journal article" date="2023" name="Nat. Plants">
        <title>Single-cell RNA sequencing provides a high-resolution roadmap for understanding the multicellular compartmentation of specialized metabolism.</title>
        <authorList>
            <person name="Sun S."/>
            <person name="Shen X."/>
            <person name="Li Y."/>
            <person name="Li Y."/>
            <person name="Wang S."/>
            <person name="Li R."/>
            <person name="Zhang H."/>
            <person name="Shen G."/>
            <person name="Guo B."/>
            <person name="Wei J."/>
            <person name="Xu J."/>
            <person name="St-Pierre B."/>
            <person name="Chen S."/>
            <person name="Sun C."/>
        </authorList>
    </citation>
    <scope>NUCLEOTIDE SEQUENCE [LARGE SCALE GENOMIC DNA]</scope>
</reference>
<keyword evidence="2" id="KW-1185">Reference proteome</keyword>
<dbReference type="Proteomes" id="UP001060085">
    <property type="component" value="Linkage Group LG04"/>
</dbReference>
<dbReference type="EMBL" id="CM044704">
    <property type="protein sequence ID" value="KAI5668132.1"/>
    <property type="molecule type" value="Genomic_DNA"/>
</dbReference>